<keyword evidence="2" id="KW-1185">Reference proteome</keyword>
<reference evidence="1 2" key="1">
    <citation type="journal article" date="2008" name="PLoS Genet.">
        <title>Complete genome sequence of the complex carbohydrate-degrading marine bacterium, Saccharophagus degradans strain 2-40 T.</title>
        <authorList>
            <person name="Weiner R.M."/>
            <person name="Taylor L.E.II."/>
            <person name="Henrissat B."/>
            <person name="Hauser L."/>
            <person name="Land M."/>
            <person name="Coutinho P.M."/>
            <person name="Rancurel C."/>
            <person name="Saunders E.H."/>
            <person name="Longmire A.G."/>
            <person name="Zhang H."/>
            <person name="Bayer E.A."/>
            <person name="Gilbert H.J."/>
            <person name="Larimer F."/>
            <person name="Zhulin I.B."/>
            <person name="Ekborg N.A."/>
            <person name="Lamed R."/>
            <person name="Richardson P.M."/>
            <person name="Borovok I."/>
            <person name="Hutcheson S."/>
        </authorList>
    </citation>
    <scope>NUCLEOTIDE SEQUENCE [LARGE SCALE GENOMIC DNA]</scope>
    <source>
        <strain evidence="2">2-40 / ATCC 43961 / DSM 17024</strain>
    </source>
</reference>
<dbReference type="GeneID" id="98614648"/>
<accession>Q21GA9</accession>
<dbReference type="AlphaFoldDB" id="Q21GA9"/>
<dbReference type="Proteomes" id="UP000001947">
    <property type="component" value="Chromosome"/>
</dbReference>
<dbReference type="RefSeq" id="WP_011469486.1">
    <property type="nucleotide sequence ID" value="NC_007912.1"/>
</dbReference>
<evidence type="ECO:0000313" key="1">
    <source>
        <dbReference type="EMBL" id="ABD82270.1"/>
    </source>
</evidence>
<dbReference type="OrthoDB" id="9800549at2"/>
<dbReference type="KEGG" id="sde:Sde_3013"/>
<name>Q21GA9_SACD2</name>
<evidence type="ECO:0000313" key="2">
    <source>
        <dbReference type="Proteomes" id="UP000001947"/>
    </source>
</evidence>
<proteinExistence type="predicted"/>
<dbReference type="eggNOG" id="ENOG502ZE26">
    <property type="taxonomic scope" value="Bacteria"/>
</dbReference>
<organism evidence="1 2">
    <name type="scientific">Saccharophagus degradans (strain 2-40 / ATCC 43961 / DSM 17024)</name>
    <dbReference type="NCBI Taxonomy" id="203122"/>
    <lineage>
        <taxon>Bacteria</taxon>
        <taxon>Pseudomonadati</taxon>
        <taxon>Pseudomonadota</taxon>
        <taxon>Gammaproteobacteria</taxon>
        <taxon>Cellvibrionales</taxon>
        <taxon>Cellvibrionaceae</taxon>
        <taxon>Saccharophagus</taxon>
    </lineage>
</organism>
<gene>
    <name evidence="1" type="ordered locus">Sde_3013</name>
</gene>
<protein>
    <submittedName>
        <fullName evidence="1">Uncharacterized protein</fullName>
    </submittedName>
</protein>
<dbReference type="HOGENOM" id="CLU_2289615_0_0_6"/>
<sequence>MFSVVGNVFAENKWHQSTIKTIYPLANGDFVLIFNTDSLLCPVDNTGKYHYVRVGQNDVTSEGARNMLSVALAAAAMGKEVDINFDITDERCFINRLFITF</sequence>
<dbReference type="EMBL" id="CP000282">
    <property type="protein sequence ID" value="ABD82270.1"/>
    <property type="molecule type" value="Genomic_DNA"/>
</dbReference>